<dbReference type="EC" id="1.8.1.8" evidence="1"/>
<comment type="caution">
    <text evidence="9">The sequence shown here is derived from an EMBL/GenBank/DDBJ whole genome shotgun (WGS) entry which is preliminary data.</text>
</comment>
<comment type="similarity">
    <text evidence="5">Belongs to the nucleoredoxin family.</text>
</comment>
<evidence type="ECO:0000313" key="9">
    <source>
        <dbReference type="EMBL" id="GMS96482.1"/>
    </source>
</evidence>
<dbReference type="PANTHER" id="PTHR13871:SF96">
    <property type="entry name" value="THIOREDOXIN DOMAIN-CONTAINING PROTEIN"/>
    <property type="match status" value="1"/>
</dbReference>
<keyword evidence="3" id="KW-0560">Oxidoreductase</keyword>
<accession>A0AAV5TQL2</accession>
<dbReference type="InterPro" id="IPR012336">
    <property type="entry name" value="Thioredoxin-like_fold"/>
</dbReference>
<comment type="catalytic activity">
    <reaction evidence="7">
        <text>[protein]-dithiol + NADP(+) = [protein]-disulfide + NADPH + H(+)</text>
        <dbReference type="Rhea" id="RHEA:18753"/>
        <dbReference type="Rhea" id="RHEA-COMP:10593"/>
        <dbReference type="Rhea" id="RHEA-COMP:10594"/>
        <dbReference type="ChEBI" id="CHEBI:15378"/>
        <dbReference type="ChEBI" id="CHEBI:29950"/>
        <dbReference type="ChEBI" id="CHEBI:50058"/>
        <dbReference type="ChEBI" id="CHEBI:57783"/>
        <dbReference type="ChEBI" id="CHEBI:58349"/>
        <dbReference type="EC" id="1.8.1.8"/>
    </reaction>
</comment>
<proteinExistence type="inferred from homology"/>
<evidence type="ECO:0000256" key="3">
    <source>
        <dbReference type="ARBA" id="ARBA00023002"/>
    </source>
</evidence>
<dbReference type="InterPro" id="IPR052259">
    <property type="entry name" value="Nucleoredoxin-like"/>
</dbReference>
<evidence type="ECO:0000256" key="5">
    <source>
        <dbReference type="ARBA" id="ARBA00025782"/>
    </source>
</evidence>
<dbReference type="SUPFAM" id="SSF52833">
    <property type="entry name" value="Thioredoxin-like"/>
    <property type="match status" value="1"/>
</dbReference>
<dbReference type="PANTHER" id="PTHR13871">
    <property type="entry name" value="THIOREDOXIN"/>
    <property type="match status" value="1"/>
</dbReference>
<dbReference type="CDD" id="cd02964">
    <property type="entry name" value="TryX_like_family"/>
    <property type="match status" value="1"/>
</dbReference>
<evidence type="ECO:0000256" key="4">
    <source>
        <dbReference type="ARBA" id="ARBA00023027"/>
    </source>
</evidence>
<dbReference type="PROSITE" id="PS51352">
    <property type="entry name" value="THIOREDOXIN_2"/>
    <property type="match status" value="1"/>
</dbReference>
<keyword evidence="10" id="KW-1185">Reference proteome</keyword>
<evidence type="ECO:0000313" key="10">
    <source>
        <dbReference type="Proteomes" id="UP001432027"/>
    </source>
</evidence>
<evidence type="ECO:0000256" key="7">
    <source>
        <dbReference type="ARBA" id="ARBA00047804"/>
    </source>
</evidence>
<organism evidence="9 10">
    <name type="scientific">Pristionchus entomophagus</name>
    <dbReference type="NCBI Taxonomy" id="358040"/>
    <lineage>
        <taxon>Eukaryota</taxon>
        <taxon>Metazoa</taxon>
        <taxon>Ecdysozoa</taxon>
        <taxon>Nematoda</taxon>
        <taxon>Chromadorea</taxon>
        <taxon>Rhabditida</taxon>
        <taxon>Rhabditina</taxon>
        <taxon>Diplogasteromorpha</taxon>
        <taxon>Diplogasteroidea</taxon>
        <taxon>Neodiplogasteridae</taxon>
        <taxon>Pristionchus</taxon>
    </lineage>
</organism>
<name>A0AAV5TQL2_9BILA</name>
<dbReference type="Pfam" id="PF13905">
    <property type="entry name" value="Thioredoxin_8"/>
    <property type="match status" value="1"/>
</dbReference>
<dbReference type="InterPro" id="IPR017937">
    <property type="entry name" value="Thioredoxin_CS"/>
</dbReference>
<dbReference type="InterPro" id="IPR013766">
    <property type="entry name" value="Thioredoxin_domain"/>
</dbReference>
<dbReference type="InterPro" id="IPR036249">
    <property type="entry name" value="Thioredoxin-like_sf"/>
</dbReference>
<dbReference type="GO" id="GO:0047134">
    <property type="term" value="F:protein-disulfide reductase [NAD(P)H] activity"/>
    <property type="evidence" value="ECO:0007669"/>
    <property type="project" value="UniProtKB-EC"/>
</dbReference>
<dbReference type="Gene3D" id="3.40.30.10">
    <property type="entry name" value="Glutaredoxin"/>
    <property type="match status" value="1"/>
</dbReference>
<sequence>LQLAIMSEKLAGVELVIAGGSKVDAAVHLADKLVLLYFSASWCPPCQRFTPLLKRFYEEAKEAGKDLEVIFVSRDREEDALVEYYKEHMGAWAYIEFGNEKIQELLKEYEVKTIPSLKVIKPDGTVLVQDARTEVQDRGDKSAVDLCEEWEAFAF</sequence>
<gene>
    <name evidence="9" type="ORF">PENTCL1PPCAC_18657</name>
</gene>
<keyword evidence="4" id="KW-0520">NAD</keyword>
<protein>
    <recommendedName>
        <fullName evidence="1">protein-disulfide reductase</fullName>
        <ecNumber evidence="1">1.8.1.8</ecNumber>
    </recommendedName>
</protein>
<comment type="catalytic activity">
    <reaction evidence="6">
        <text>[protein]-dithiol + NAD(+) = [protein]-disulfide + NADH + H(+)</text>
        <dbReference type="Rhea" id="RHEA:18749"/>
        <dbReference type="Rhea" id="RHEA-COMP:10593"/>
        <dbReference type="Rhea" id="RHEA-COMP:10594"/>
        <dbReference type="ChEBI" id="CHEBI:15378"/>
        <dbReference type="ChEBI" id="CHEBI:29950"/>
        <dbReference type="ChEBI" id="CHEBI:50058"/>
        <dbReference type="ChEBI" id="CHEBI:57540"/>
        <dbReference type="ChEBI" id="CHEBI:57945"/>
        <dbReference type="EC" id="1.8.1.8"/>
    </reaction>
</comment>
<feature type="domain" description="Thioredoxin" evidence="8">
    <location>
        <begin position="4"/>
        <end position="155"/>
    </location>
</feature>
<evidence type="ECO:0000256" key="6">
    <source>
        <dbReference type="ARBA" id="ARBA00047388"/>
    </source>
</evidence>
<keyword evidence="2" id="KW-0677">Repeat</keyword>
<feature type="non-terminal residue" evidence="9">
    <location>
        <position position="1"/>
    </location>
</feature>
<reference evidence="9" key="1">
    <citation type="submission" date="2023-10" db="EMBL/GenBank/DDBJ databases">
        <title>Genome assembly of Pristionchus species.</title>
        <authorList>
            <person name="Yoshida K."/>
            <person name="Sommer R.J."/>
        </authorList>
    </citation>
    <scope>NUCLEOTIDE SEQUENCE</scope>
    <source>
        <strain evidence="9">RS0144</strain>
    </source>
</reference>
<dbReference type="Proteomes" id="UP001432027">
    <property type="component" value="Unassembled WGS sequence"/>
</dbReference>
<evidence type="ECO:0000256" key="1">
    <source>
        <dbReference type="ARBA" id="ARBA00012612"/>
    </source>
</evidence>
<evidence type="ECO:0000259" key="8">
    <source>
        <dbReference type="PROSITE" id="PS51352"/>
    </source>
</evidence>
<dbReference type="EMBL" id="BTSX01000004">
    <property type="protein sequence ID" value="GMS96482.1"/>
    <property type="molecule type" value="Genomic_DNA"/>
</dbReference>
<evidence type="ECO:0000256" key="2">
    <source>
        <dbReference type="ARBA" id="ARBA00022737"/>
    </source>
</evidence>
<dbReference type="PROSITE" id="PS00194">
    <property type="entry name" value="THIOREDOXIN_1"/>
    <property type="match status" value="1"/>
</dbReference>
<dbReference type="AlphaFoldDB" id="A0AAV5TQL2"/>